<evidence type="ECO:0000256" key="2">
    <source>
        <dbReference type="ARBA" id="ARBA00022679"/>
    </source>
</evidence>
<comment type="similarity">
    <text evidence="1">Belongs to the sulfotransferase 1 family.</text>
</comment>
<comment type="caution">
    <text evidence="4">The sequence shown here is derived from an EMBL/GenBank/DDBJ whole genome shotgun (WGS) entry which is preliminary data.</text>
</comment>
<organism evidence="4 5">
    <name type="scientific">Stichopus japonicus</name>
    <name type="common">Sea cucumber</name>
    <dbReference type="NCBI Taxonomy" id="307972"/>
    <lineage>
        <taxon>Eukaryota</taxon>
        <taxon>Metazoa</taxon>
        <taxon>Echinodermata</taxon>
        <taxon>Eleutherozoa</taxon>
        <taxon>Echinozoa</taxon>
        <taxon>Holothuroidea</taxon>
        <taxon>Aspidochirotacea</taxon>
        <taxon>Aspidochirotida</taxon>
        <taxon>Stichopodidae</taxon>
        <taxon>Apostichopus</taxon>
    </lineage>
</organism>
<accession>A0A2G8L5T9</accession>
<evidence type="ECO:0000313" key="4">
    <source>
        <dbReference type="EMBL" id="PIK55627.1"/>
    </source>
</evidence>
<dbReference type="InterPro" id="IPR027417">
    <property type="entry name" value="P-loop_NTPase"/>
</dbReference>
<keyword evidence="5" id="KW-1185">Reference proteome</keyword>
<dbReference type="Gene3D" id="3.40.50.300">
    <property type="entry name" value="P-loop containing nucleotide triphosphate hydrolases"/>
    <property type="match status" value="1"/>
</dbReference>
<feature type="domain" description="Sulfotransferase" evidence="3">
    <location>
        <begin position="48"/>
        <end position="305"/>
    </location>
</feature>
<dbReference type="SUPFAM" id="SSF52540">
    <property type="entry name" value="P-loop containing nucleoside triphosphate hydrolases"/>
    <property type="match status" value="1"/>
</dbReference>
<evidence type="ECO:0000259" key="3">
    <source>
        <dbReference type="Pfam" id="PF00685"/>
    </source>
</evidence>
<reference evidence="4 5" key="1">
    <citation type="journal article" date="2017" name="PLoS Biol.">
        <title>The sea cucumber genome provides insights into morphological evolution and visceral regeneration.</title>
        <authorList>
            <person name="Zhang X."/>
            <person name="Sun L."/>
            <person name="Yuan J."/>
            <person name="Sun Y."/>
            <person name="Gao Y."/>
            <person name="Zhang L."/>
            <person name="Li S."/>
            <person name="Dai H."/>
            <person name="Hamel J.F."/>
            <person name="Liu C."/>
            <person name="Yu Y."/>
            <person name="Liu S."/>
            <person name="Lin W."/>
            <person name="Guo K."/>
            <person name="Jin S."/>
            <person name="Xu P."/>
            <person name="Storey K.B."/>
            <person name="Huan P."/>
            <person name="Zhang T."/>
            <person name="Zhou Y."/>
            <person name="Zhang J."/>
            <person name="Lin C."/>
            <person name="Li X."/>
            <person name="Xing L."/>
            <person name="Huo D."/>
            <person name="Sun M."/>
            <person name="Wang L."/>
            <person name="Mercier A."/>
            <person name="Li F."/>
            <person name="Yang H."/>
            <person name="Xiang J."/>
        </authorList>
    </citation>
    <scope>NUCLEOTIDE SEQUENCE [LARGE SCALE GENOMIC DNA]</scope>
    <source>
        <strain evidence="4">Shaxun</strain>
        <tissue evidence="4">Muscle</tissue>
    </source>
</reference>
<dbReference type="STRING" id="307972.A0A2G8L5T9"/>
<dbReference type="GO" id="GO:0008146">
    <property type="term" value="F:sulfotransferase activity"/>
    <property type="evidence" value="ECO:0007669"/>
    <property type="project" value="InterPro"/>
</dbReference>
<dbReference type="EMBL" id="MRZV01000208">
    <property type="protein sequence ID" value="PIK55627.1"/>
    <property type="molecule type" value="Genomic_DNA"/>
</dbReference>
<dbReference type="AlphaFoldDB" id="A0A2G8L5T9"/>
<sequence>MAAKEGGVSITKPEEGNTSNGTVAYSTAKSIWPYLYLSDIANFKVRSDDVFLLSYAKSGTTWTANIIFQVLGWDGALTESSHLFHKIPHLEMTQGHDKTKAATIPGFYEKANDMPSPRVLKSHLKLKFLPREIEEKRPKLIYIARNPKDVAVSFFNFTAMTSNCETSNDWSRFLNSFCQNTSPLGPWFDHVTTFWQYRQNHENILYLKYEDMHKNLFDTVARIADFLEHPLRKDAIEAIVNKSSFHAMKNNPSVNPDLTIPCYAKGVQDRKSFLRKGKVGDWKNYFSVAQNEAFDALYEEKMKDLDLTFDFTL</sequence>
<protein>
    <submittedName>
        <fullName evidence="4">Sulfotransferase</fullName>
    </submittedName>
</protein>
<proteinExistence type="inferred from homology"/>
<dbReference type="Proteomes" id="UP000230750">
    <property type="component" value="Unassembled WGS sequence"/>
</dbReference>
<evidence type="ECO:0000313" key="5">
    <source>
        <dbReference type="Proteomes" id="UP000230750"/>
    </source>
</evidence>
<evidence type="ECO:0000256" key="1">
    <source>
        <dbReference type="ARBA" id="ARBA00005771"/>
    </source>
</evidence>
<gene>
    <name evidence="4" type="ORF">BSL78_07479</name>
</gene>
<dbReference type="Pfam" id="PF00685">
    <property type="entry name" value="Sulfotransfer_1"/>
    <property type="match status" value="1"/>
</dbReference>
<name>A0A2G8L5T9_STIJA</name>
<dbReference type="InterPro" id="IPR000863">
    <property type="entry name" value="Sulfotransferase_dom"/>
</dbReference>
<dbReference type="PANTHER" id="PTHR11783">
    <property type="entry name" value="SULFOTRANSFERASE SULT"/>
    <property type="match status" value="1"/>
</dbReference>
<dbReference type="OrthoDB" id="205623at2759"/>
<keyword evidence="2 4" id="KW-0808">Transferase</keyword>